<dbReference type="AlphaFoldDB" id="A0A432MR37"/>
<feature type="binding site" evidence="8">
    <location>
        <begin position="318"/>
        <end position="319"/>
    </location>
    <ligand>
        <name>1-deoxy-D-xylulose 5-phosphate</name>
        <dbReference type="ChEBI" id="CHEBI:57792"/>
    </ligand>
</feature>
<organism evidence="11 12">
    <name type="scientific">Tautonia sociabilis</name>
    <dbReference type="NCBI Taxonomy" id="2080755"/>
    <lineage>
        <taxon>Bacteria</taxon>
        <taxon>Pseudomonadati</taxon>
        <taxon>Planctomycetota</taxon>
        <taxon>Planctomycetia</taxon>
        <taxon>Isosphaerales</taxon>
        <taxon>Isosphaeraceae</taxon>
        <taxon>Tautonia</taxon>
    </lineage>
</organism>
<dbReference type="GO" id="GO:0005737">
    <property type="term" value="C:cytoplasm"/>
    <property type="evidence" value="ECO:0007669"/>
    <property type="project" value="UniProtKB-SubCell"/>
</dbReference>
<protein>
    <recommendedName>
        <fullName evidence="3 8">Thiazole synthase</fullName>
        <ecNumber evidence="3 8">2.8.1.10</ecNumber>
    </recommendedName>
</protein>
<comment type="pathway">
    <text evidence="2 8">Cofactor biosynthesis; thiamine diphosphate biosynthesis.</text>
</comment>
<evidence type="ECO:0000256" key="7">
    <source>
        <dbReference type="ARBA" id="ARBA00049897"/>
    </source>
</evidence>
<keyword evidence="5 8" id="KW-0784">Thiamine biosynthesis</keyword>
<dbReference type="GO" id="GO:0009229">
    <property type="term" value="P:thiamine diphosphate biosynthetic process"/>
    <property type="evidence" value="ECO:0007669"/>
    <property type="project" value="UniProtKB-UniRule"/>
</dbReference>
<keyword evidence="8" id="KW-0963">Cytoplasm</keyword>
<dbReference type="InterPro" id="IPR016155">
    <property type="entry name" value="Mopterin_synth/thiamin_S_b"/>
</dbReference>
<keyword evidence="4 8" id="KW-0808">Transferase</keyword>
<evidence type="ECO:0000256" key="6">
    <source>
        <dbReference type="ARBA" id="ARBA00023270"/>
    </source>
</evidence>
<evidence type="ECO:0000313" key="12">
    <source>
        <dbReference type="Proteomes" id="UP000280296"/>
    </source>
</evidence>
<dbReference type="Gene3D" id="3.20.20.70">
    <property type="entry name" value="Aldolase class I"/>
    <property type="match status" value="1"/>
</dbReference>
<dbReference type="Pfam" id="PF02597">
    <property type="entry name" value="ThiS"/>
    <property type="match status" value="1"/>
</dbReference>
<comment type="function">
    <text evidence="1 8">Catalyzes the rearrangement of 1-deoxy-D-xylulose 5-phosphate (DXP) to produce the thiazole phosphate moiety of thiamine. Sulfur is provided by the thiocarboxylate moiety of the carrier protein ThiS. In vitro, sulfur can be provided by H(2)S.</text>
</comment>
<dbReference type="InterPro" id="IPR004095">
    <property type="entry name" value="TGS"/>
</dbReference>
<dbReference type="UniPathway" id="UPA00060"/>
<comment type="caution">
    <text evidence="11">The sequence shown here is derived from an EMBL/GenBank/DDBJ whole genome shotgun (WGS) entry which is preliminary data.</text>
</comment>
<evidence type="ECO:0000256" key="4">
    <source>
        <dbReference type="ARBA" id="ARBA00022679"/>
    </source>
</evidence>
<dbReference type="EMBL" id="RYZH01000001">
    <property type="protein sequence ID" value="RUL89719.1"/>
    <property type="molecule type" value="Genomic_DNA"/>
</dbReference>
<dbReference type="InterPro" id="IPR033983">
    <property type="entry name" value="Thiazole_synthase_ThiG"/>
</dbReference>
<dbReference type="GO" id="GO:1990107">
    <property type="term" value="F:thiazole synthase activity"/>
    <property type="evidence" value="ECO:0007669"/>
    <property type="project" value="UniProtKB-EC"/>
</dbReference>
<dbReference type="PROSITE" id="PS51880">
    <property type="entry name" value="TGS"/>
    <property type="match status" value="1"/>
</dbReference>
<evidence type="ECO:0000256" key="9">
    <source>
        <dbReference type="SAM" id="MobiDB-lite"/>
    </source>
</evidence>
<dbReference type="NCBIfam" id="TIGR01683">
    <property type="entry name" value="thiS"/>
    <property type="match status" value="1"/>
</dbReference>
<name>A0A432MR37_9BACT</name>
<feature type="active site" description="Schiff-base intermediate with DXP" evidence="8">
    <location>
        <position position="204"/>
    </location>
</feature>
<evidence type="ECO:0000256" key="2">
    <source>
        <dbReference type="ARBA" id="ARBA00004948"/>
    </source>
</evidence>
<evidence type="ECO:0000256" key="1">
    <source>
        <dbReference type="ARBA" id="ARBA00002834"/>
    </source>
</evidence>
<accession>A0A432MR37</accession>
<evidence type="ECO:0000256" key="5">
    <source>
        <dbReference type="ARBA" id="ARBA00022977"/>
    </source>
</evidence>
<dbReference type="CDD" id="cd04728">
    <property type="entry name" value="ThiG"/>
    <property type="match status" value="1"/>
</dbReference>
<dbReference type="PANTHER" id="PTHR34266">
    <property type="entry name" value="THIAZOLE SYNTHASE"/>
    <property type="match status" value="1"/>
</dbReference>
<dbReference type="InterPro" id="IPR013785">
    <property type="entry name" value="Aldolase_TIM"/>
</dbReference>
<dbReference type="EC" id="2.8.1.10" evidence="3 8"/>
<comment type="subcellular location">
    <subcellularLocation>
        <location evidence="8">Cytoplasm</location>
    </subcellularLocation>
</comment>
<evidence type="ECO:0000313" key="11">
    <source>
        <dbReference type="EMBL" id="RUL89719.1"/>
    </source>
</evidence>
<dbReference type="Pfam" id="PF05690">
    <property type="entry name" value="ThiG"/>
    <property type="match status" value="1"/>
</dbReference>
<evidence type="ECO:0000256" key="3">
    <source>
        <dbReference type="ARBA" id="ARBA00011960"/>
    </source>
</evidence>
<sequence length="368" mass="38967">MLTQPSIGPADPSPSVPPPRGLVAVTITLNGDRRELPGPLSVAEALRHWNLRPELVAVEVNRTLVPRVRHAETTLSDGDEVEVVTLVGGGAPDEAPGPFGPDELTIGSHRFRSRLFVGTGKYASMELMRDCLDASGAEVVTVAVRRERLFDAEGRNLLDYLDPRRYTILPNTAGCFSAEEALRTARLGRELLEGLGNPGADWVKLEVLSDPRTLLPDPVATLRSTEVLVNDGFSVLCYTSDDPVMARHLKAAGAASVMPAGSPIGSGQGVLNPNNIRIILEDLKADDPAYPVIIDAGVGTASDVAIAMELGCDGVLLNTGIARAADPIRMAHAMRLACEAGRLAGGAGRIPRTLYATASSPTEGMIHR</sequence>
<feature type="domain" description="TGS" evidence="10">
    <location>
        <begin position="21"/>
        <end position="85"/>
    </location>
</feature>
<dbReference type="CDD" id="cd00565">
    <property type="entry name" value="Ubl_ThiS"/>
    <property type="match status" value="1"/>
</dbReference>
<dbReference type="InterPro" id="IPR008867">
    <property type="entry name" value="ThiG"/>
</dbReference>
<dbReference type="HAMAP" id="MF_00443">
    <property type="entry name" value="ThiG"/>
    <property type="match status" value="1"/>
</dbReference>
<reference evidence="11 12" key="2">
    <citation type="submission" date="2019-01" db="EMBL/GenBank/DDBJ databases">
        <title>Tautonia sociabilis, a novel thermotolerant planctomycete of Isosphaeraceae family, isolated from a 4000 m deep subterranean habitat.</title>
        <authorList>
            <person name="Kovaleva O.L."/>
            <person name="Elcheninov A.G."/>
            <person name="Van Heerden E."/>
            <person name="Toshchakov S.V."/>
            <person name="Novikov A."/>
            <person name="Bonch-Osmolovskaya E.A."/>
            <person name="Kublanov I.V."/>
        </authorList>
    </citation>
    <scope>NUCLEOTIDE SEQUENCE [LARGE SCALE GENOMIC DNA]</scope>
    <source>
        <strain evidence="11 12">GM2012</strain>
    </source>
</reference>
<dbReference type="Proteomes" id="UP000280296">
    <property type="component" value="Unassembled WGS sequence"/>
</dbReference>
<feature type="binding site" evidence="8">
    <location>
        <begin position="296"/>
        <end position="297"/>
    </location>
    <ligand>
        <name>1-deoxy-D-xylulose 5-phosphate</name>
        <dbReference type="ChEBI" id="CHEBI:57792"/>
    </ligand>
</feature>
<dbReference type="OrthoDB" id="9805935at2"/>
<evidence type="ECO:0000256" key="8">
    <source>
        <dbReference type="HAMAP-Rule" id="MF_00443"/>
    </source>
</evidence>
<proteinExistence type="inferred from homology"/>
<dbReference type="SUPFAM" id="SSF110399">
    <property type="entry name" value="ThiG-like"/>
    <property type="match status" value="1"/>
</dbReference>
<dbReference type="InterPro" id="IPR003749">
    <property type="entry name" value="ThiS/MoaD-like"/>
</dbReference>
<keyword evidence="6 8" id="KW-0704">Schiff base</keyword>
<dbReference type="Gene3D" id="3.10.20.30">
    <property type="match status" value="1"/>
</dbReference>
<feature type="compositionally biased region" description="Pro residues" evidence="9">
    <location>
        <begin position="11"/>
        <end position="20"/>
    </location>
</feature>
<reference evidence="11 12" key="1">
    <citation type="submission" date="2018-12" db="EMBL/GenBank/DDBJ databases">
        <authorList>
            <person name="Toschakov S.V."/>
        </authorList>
    </citation>
    <scope>NUCLEOTIDE SEQUENCE [LARGE SCALE GENOMIC DNA]</scope>
    <source>
        <strain evidence="11 12">GM2012</strain>
    </source>
</reference>
<evidence type="ECO:0000259" key="10">
    <source>
        <dbReference type="PROSITE" id="PS51880"/>
    </source>
</evidence>
<comment type="catalytic activity">
    <reaction evidence="7 8">
        <text>[ThiS sulfur-carrier protein]-C-terminal-Gly-aminoethanethioate + 2-iminoacetate + 1-deoxy-D-xylulose 5-phosphate = [ThiS sulfur-carrier protein]-C-terminal Gly-Gly + 2-[(2R,5Z)-2-carboxy-4-methylthiazol-5(2H)-ylidene]ethyl phosphate + 2 H2O + H(+)</text>
        <dbReference type="Rhea" id="RHEA:26297"/>
        <dbReference type="Rhea" id="RHEA-COMP:12909"/>
        <dbReference type="Rhea" id="RHEA-COMP:19908"/>
        <dbReference type="ChEBI" id="CHEBI:15377"/>
        <dbReference type="ChEBI" id="CHEBI:15378"/>
        <dbReference type="ChEBI" id="CHEBI:57792"/>
        <dbReference type="ChEBI" id="CHEBI:62899"/>
        <dbReference type="ChEBI" id="CHEBI:77846"/>
        <dbReference type="ChEBI" id="CHEBI:90778"/>
        <dbReference type="ChEBI" id="CHEBI:232372"/>
        <dbReference type="EC" id="2.8.1.10"/>
    </reaction>
</comment>
<keyword evidence="12" id="KW-1185">Reference proteome</keyword>
<comment type="subunit">
    <text evidence="8">Homotetramer. Forms heterodimers with either ThiH or ThiS.</text>
</comment>
<dbReference type="InterPro" id="IPR012675">
    <property type="entry name" value="Beta-grasp_dom_sf"/>
</dbReference>
<dbReference type="InterPro" id="IPR010035">
    <property type="entry name" value="Thi_S"/>
</dbReference>
<feature type="binding site" evidence="8">
    <location>
        <position position="265"/>
    </location>
    <ligand>
        <name>1-deoxy-D-xylulose 5-phosphate</name>
        <dbReference type="ChEBI" id="CHEBI:57792"/>
    </ligand>
</feature>
<gene>
    <name evidence="11" type="primary">thiS</name>
    <name evidence="8" type="synonym">thiG</name>
    <name evidence="11" type="ORF">TsocGM_00710</name>
</gene>
<comment type="similarity">
    <text evidence="8">Belongs to the ThiG family.</text>
</comment>
<dbReference type="SUPFAM" id="SSF54285">
    <property type="entry name" value="MoaD/ThiS"/>
    <property type="match status" value="1"/>
</dbReference>
<feature type="region of interest" description="Disordered" evidence="9">
    <location>
        <begin position="1"/>
        <end position="20"/>
    </location>
</feature>
<dbReference type="PANTHER" id="PTHR34266:SF2">
    <property type="entry name" value="THIAZOLE SYNTHASE"/>
    <property type="match status" value="1"/>
</dbReference>